<evidence type="ECO:0000256" key="7">
    <source>
        <dbReference type="SAM" id="Phobius"/>
    </source>
</evidence>
<accession>A0A1R1L702</accession>
<comment type="similarity">
    <text evidence="2">Belongs to the peptidase S54 family.</text>
</comment>
<reference evidence="9 10" key="1">
    <citation type="submission" date="2016-12" db="EMBL/GenBank/DDBJ databases">
        <title>Draft genome of Tersicoccus phoenicis 1P05MA.</title>
        <authorList>
            <person name="Nakajima Y."/>
            <person name="Yoshizawa S."/>
            <person name="Nakamura K."/>
            <person name="Ogura Y."/>
            <person name="Hayashi T."/>
            <person name="Kogure K."/>
        </authorList>
    </citation>
    <scope>NUCLEOTIDE SEQUENCE [LARGE SCALE GENOMIC DNA]</scope>
    <source>
        <strain evidence="9 10">1p05MA</strain>
    </source>
</reference>
<evidence type="ECO:0000256" key="1">
    <source>
        <dbReference type="ARBA" id="ARBA00004141"/>
    </source>
</evidence>
<dbReference type="InterPro" id="IPR035952">
    <property type="entry name" value="Rhomboid-like_sf"/>
</dbReference>
<keyword evidence="9" id="KW-0645">Protease</keyword>
<dbReference type="PANTHER" id="PTHR43731:SF14">
    <property type="entry name" value="PRESENILIN-ASSOCIATED RHOMBOID-LIKE PROTEIN, MITOCHONDRIAL"/>
    <property type="match status" value="1"/>
</dbReference>
<dbReference type="GO" id="GO:0004252">
    <property type="term" value="F:serine-type endopeptidase activity"/>
    <property type="evidence" value="ECO:0007669"/>
    <property type="project" value="InterPro"/>
</dbReference>
<feature type="transmembrane region" description="Helical" evidence="7">
    <location>
        <begin position="209"/>
        <end position="226"/>
    </location>
</feature>
<evidence type="ECO:0000313" key="9">
    <source>
        <dbReference type="EMBL" id="OMH23322.1"/>
    </source>
</evidence>
<dbReference type="STRING" id="554083.BKD30_13370"/>
<keyword evidence="4" id="KW-0378">Hydrolase</keyword>
<evidence type="ECO:0000256" key="4">
    <source>
        <dbReference type="ARBA" id="ARBA00022801"/>
    </source>
</evidence>
<dbReference type="OrthoDB" id="9807874at2"/>
<feature type="domain" description="Peptidase S54 rhomboid" evidence="8">
    <location>
        <begin position="113"/>
        <end position="246"/>
    </location>
</feature>
<comment type="subcellular location">
    <subcellularLocation>
        <location evidence="1">Membrane</location>
        <topology evidence="1">Multi-pass membrane protein</topology>
    </subcellularLocation>
</comment>
<evidence type="ECO:0000313" key="10">
    <source>
        <dbReference type="Proteomes" id="UP000187085"/>
    </source>
</evidence>
<dbReference type="SUPFAM" id="SSF144091">
    <property type="entry name" value="Rhomboid-like"/>
    <property type="match status" value="1"/>
</dbReference>
<dbReference type="AlphaFoldDB" id="A0A1R1L702"/>
<dbReference type="EMBL" id="MRDE01000076">
    <property type="protein sequence ID" value="OMH23322.1"/>
    <property type="molecule type" value="Genomic_DNA"/>
</dbReference>
<evidence type="ECO:0000256" key="3">
    <source>
        <dbReference type="ARBA" id="ARBA00022692"/>
    </source>
</evidence>
<feature type="transmembrane region" description="Helical" evidence="7">
    <location>
        <begin position="180"/>
        <end position="197"/>
    </location>
</feature>
<name>A0A1R1L702_9MICC</name>
<keyword evidence="5 7" id="KW-1133">Transmembrane helix</keyword>
<feature type="transmembrane region" description="Helical" evidence="7">
    <location>
        <begin position="129"/>
        <end position="147"/>
    </location>
</feature>
<dbReference type="Pfam" id="PF01694">
    <property type="entry name" value="Rhomboid"/>
    <property type="match status" value="1"/>
</dbReference>
<feature type="transmembrane region" description="Helical" evidence="7">
    <location>
        <begin position="78"/>
        <end position="97"/>
    </location>
</feature>
<feature type="transmembrane region" description="Helical" evidence="7">
    <location>
        <begin position="232"/>
        <end position="248"/>
    </location>
</feature>
<dbReference type="Gene3D" id="1.20.1540.10">
    <property type="entry name" value="Rhomboid-like"/>
    <property type="match status" value="1"/>
</dbReference>
<evidence type="ECO:0000256" key="6">
    <source>
        <dbReference type="ARBA" id="ARBA00023136"/>
    </source>
</evidence>
<proteinExistence type="inferred from homology"/>
<feature type="transmembrane region" description="Helical" evidence="7">
    <location>
        <begin position="154"/>
        <end position="174"/>
    </location>
</feature>
<feature type="transmembrane region" description="Helical" evidence="7">
    <location>
        <begin position="260"/>
        <end position="283"/>
    </location>
</feature>
<evidence type="ECO:0000256" key="5">
    <source>
        <dbReference type="ARBA" id="ARBA00022989"/>
    </source>
</evidence>
<keyword evidence="10" id="KW-1185">Reference proteome</keyword>
<keyword evidence="6 7" id="KW-0472">Membrane</keyword>
<dbReference type="PANTHER" id="PTHR43731">
    <property type="entry name" value="RHOMBOID PROTEASE"/>
    <property type="match status" value="1"/>
</dbReference>
<sequence>MSFGQPAVGGTDTEPRCPRHPDTVSYVRCQRCGRPACAQCQRPAAVGVQCVDCVAAQAAATPSFRTSLGGVVRDGRPIVTWVLIGICVVVFLFQYLLPGVTYALGYAPVLTATEPWRIITSGFLHSPGFLLHILFNMYALWVLGQVLEPMLGRLRFLAVYLLALIGGSVGVLWLGDPLTLVVGASGAIFGLFGALFVIQRRIGADTRGLLIVLAINAALGFFVPAIAWQAHLGGLLTGALAAVPLVWAPEGRNRARIQSLGLVGVLVVLTALIAVRLAAAPAIA</sequence>
<evidence type="ECO:0000259" key="8">
    <source>
        <dbReference type="Pfam" id="PF01694"/>
    </source>
</evidence>
<evidence type="ECO:0000256" key="2">
    <source>
        <dbReference type="ARBA" id="ARBA00009045"/>
    </source>
</evidence>
<keyword evidence="3 7" id="KW-0812">Transmembrane</keyword>
<dbReference type="InterPro" id="IPR050925">
    <property type="entry name" value="Rhomboid_protease_S54"/>
</dbReference>
<gene>
    <name evidence="9" type="ORF">BKD30_13370</name>
</gene>
<organism evidence="9 10">
    <name type="scientific">Tersicoccus phoenicis</name>
    <dbReference type="NCBI Taxonomy" id="554083"/>
    <lineage>
        <taxon>Bacteria</taxon>
        <taxon>Bacillati</taxon>
        <taxon>Actinomycetota</taxon>
        <taxon>Actinomycetes</taxon>
        <taxon>Micrococcales</taxon>
        <taxon>Micrococcaceae</taxon>
        <taxon>Tersicoccus</taxon>
    </lineage>
</organism>
<dbReference type="GO" id="GO:0006508">
    <property type="term" value="P:proteolysis"/>
    <property type="evidence" value="ECO:0007669"/>
    <property type="project" value="UniProtKB-KW"/>
</dbReference>
<comment type="caution">
    <text evidence="9">The sequence shown here is derived from an EMBL/GenBank/DDBJ whole genome shotgun (WGS) entry which is preliminary data.</text>
</comment>
<protein>
    <submittedName>
        <fullName evidence="9">Rhomboid family intramembrane serine protease</fullName>
    </submittedName>
</protein>
<dbReference type="Proteomes" id="UP000187085">
    <property type="component" value="Unassembled WGS sequence"/>
</dbReference>
<dbReference type="InterPro" id="IPR022764">
    <property type="entry name" value="Peptidase_S54_rhomboid_dom"/>
</dbReference>
<dbReference type="GO" id="GO:0016020">
    <property type="term" value="C:membrane"/>
    <property type="evidence" value="ECO:0007669"/>
    <property type="project" value="UniProtKB-SubCell"/>
</dbReference>